<name>A0ABQ9UFS8_SAGOE</name>
<protein>
    <submittedName>
        <fullName evidence="1">Uncharacterized protein</fullName>
    </submittedName>
</protein>
<dbReference type="EMBL" id="JASSZA010000013">
    <property type="protein sequence ID" value="KAK2095649.1"/>
    <property type="molecule type" value="Genomic_DNA"/>
</dbReference>
<evidence type="ECO:0000313" key="2">
    <source>
        <dbReference type="Proteomes" id="UP001266305"/>
    </source>
</evidence>
<sequence length="123" mass="13863">VRAKPFRATASAAHHELKELGLSSHTSSPPAFPETTLYRLKNGMERDEFTSECTQWSYMQLIKSVSFHEEDKIIIKPLSQSKAISNSQPYNHIPYLWPSVQGPHWLAPFNPTASPSASPFPRV</sequence>
<gene>
    <name evidence="1" type="ORF">P7K49_027065</name>
</gene>
<keyword evidence="2" id="KW-1185">Reference proteome</keyword>
<reference evidence="1 2" key="1">
    <citation type="submission" date="2023-05" db="EMBL/GenBank/DDBJ databases">
        <title>B98-5 Cell Line De Novo Hybrid Assembly: An Optical Mapping Approach.</title>
        <authorList>
            <person name="Kananen K."/>
            <person name="Auerbach J.A."/>
            <person name="Kautto E."/>
            <person name="Blachly J.S."/>
        </authorList>
    </citation>
    <scope>NUCLEOTIDE SEQUENCE [LARGE SCALE GENOMIC DNA]</scope>
    <source>
        <strain evidence="1">B95-8</strain>
        <tissue evidence="1">Cell line</tissue>
    </source>
</reference>
<feature type="non-terminal residue" evidence="1">
    <location>
        <position position="1"/>
    </location>
</feature>
<comment type="caution">
    <text evidence="1">The sequence shown here is derived from an EMBL/GenBank/DDBJ whole genome shotgun (WGS) entry which is preliminary data.</text>
</comment>
<accession>A0ABQ9UFS8</accession>
<organism evidence="1 2">
    <name type="scientific">Saguinus oedipus</name>
    <name type="common">Cotton-top tamarin</name>
    <name type="synonym">Oedipomidas oedipus</name>
    <dbReference type="NCBI Taxonomy" id="9490"/>
    <lineage>
        <taxon>Eukaryota</taxon>
        <taxon>Metazoa</taxon>
        <taxon>Chordata</taxon>
        <taxon>Craniata</taxon>
        <taxon>Vertebrata</taxon>
        <taxon>Euteleostomi</taxon>
        <taxon>Mammalia</taxon>
        <taxon>Eutheria</taxon>
        <taxon>Euarchontoglires</taxon>
        <taxon>Primates</taxon>
        <taxon>Haplorrhini</taxon>
        <taxon>Platyrrhini</taxon>
        <taxon>Cebidae</taxon>
        <taxon>Callitrichinae</taxon>
        <taxon>Saguinus</taxon>
    </lineage>
</organism>
<evidence type="ECO:0000313" key="1">
    <source>
        <dbReference type="EMBL" id="KAK2095649.1"/>
    </source>
</evidence>
<dbReference type="Proteomes" id="UP001266305">
    <property type="component" value="Unassembled WGS sequence"/>
</dbReference>
<proteinExistence type="predicted"/>